<dbReference type="RefSeq" id="XP_064767544.1">
    <property type="nucleotide sequence ID" value="XM_064910479.1"/>
</dbReference>
<keyword evidence="2" id="KW-1185">Reference proteome</keyword>
<dbReference type="GeneID" id="90035991"/>
<evidence type="ECO:0000313" key="2">
    <source>
        <dbReference type="Proteomes" id="UP001498771"/>
    </source>
</evidence>
<reference evidence="1 2" key="1">
    <citation type="submission" date="2024-03" db="EMBL/GenBank/DDBJ databases">
        <title>Genome-scale model development and genomic sequencing of the oleaginous clade Lipomyces.</title>
        <authorList>
            <consortium name="Lawrence Berkeley National Laboratory"/>
            <person name="Czajka J.J."/>
            <person name="Han Y."/>
            <person name="Kim J."/>
            <person name="Mondo S.J."/>
            <person name="Hofstad B.A."/>
            <person name="Robles A."/>
            <person name="Haridas S."/>
            <person name="Riley R."/>
            <person name="LaButti K."/>
            <person name="Pangilinan J."/>
            <person name="Andreopoulos W."/>
            <person name="Lipzen A."/>
            <person name="Yan J."/>
            <person name="Wang M."/>
            <person name="Ng V."/>
            <person name="Grigoriev I.V."/>
            <person name="Spatafora J.W."/>
            <person name="Magnuson J.K."/>
            <person name="Baker S.E."/>
            <person name="Pomraning K.R."/>
        </authorList>
    </citation>
    <scope>NUCLEOTIDE SEQUENCE [LARGE SCALE GENOMIC DNA]</scope>
    <source>
        <strain evidence="1 2">Phaff 52-87</strain>
    </source>
</reference>
<dbReference type="InterPro" id="IPR009097">
    <property type="entry name" value="Cyclic_Pdiesterase"/>
</dbReference>
<dbReference type="EMBL" id="JBBJBU010000008">
    <property type="protein sequence ID" value="KAK7204511.1"/>
    <property type="molecule type" value="Genomic_DNA"/>
</dbReference>
<organism evidence="1 2">
    <name type="scientific">Myxozyma melibiosi</name>
    <dbReference type="NCBI Taxonomy" id="54550"/>
    <lineage>
        <taxon>Eukaryota</taxon>
        <taxon>Fungi</taxon>
        <taxon>Dikarya</taxon>
        <taxon>Ascomycota</taxon>
        <taxon>Saccharomycotina</taxon>
        <taxon>Lipomycetes</taxon>
        <taxon>Lipomycetales</taxon>
        <taxon>Lipomycetaceae</taxon>
        <taxon>Myxozyma</taxon>
    </lineage>
</organism>
<dbReference type="Proteomes" id="UP001498771">
    <property type="component" value="Unassembled WGS sequence"/>
</dbReference>
<dbReference type="GO" id="GO:0016874">
    <property type="term" value="F:ligase activity"/>
    <property type="evidence" value="ECO:0007669"/>
    <property type="project" value="UniProtKB-KW"/>
</dbReference>
<proteinExistence type="predicted"/>
<comment type="caution">
    <text evidence="1">The sequence shown here is derived from an EMBL/GenBank/DDBJ whole genome shotgun (WGS) entry which is preliminary data.</text>
</comment>
<sequence>MPVNGPADVLRSDASPEPPSKYVNTFGAFLELYNSPADLIKAYEDHRQRRNLERRSLILSSGIICPDKILRGLVLENQPPEFDPRNCISLWCRPPSHVMQFIAQVQSKLRQAEPEIWCMPQNCLHMTALEIVHSKPDSYVNSVVAQLQPHLDHLLAPLPAPLLVKPILSYDQNALAISFVPEEHSSSQSDWYTYQHYRRDLCDIVQRKAGITVDSRYHFPSAHVTIARFVKPLSGPVEKWIDALDAINEWIASSETTKNIRWVVGEERGSECRCGLIWYGGGRAEGIGMTVQEATHRERKGRKERHVWRVR</sequence>
<accession>A0ABR1F3W0</accession>
<evidence type="ECO:0000313" key="1">
    <source>
        <dbReference type="EMBL" id="KAK7204511.1"/>
    </source>
</evidence>
<name>A0ABR1F3W0_9ASCO</name>
<gene>
    <name evidence="1" type="ORF">BZA70DRAFT_239697</name>
</gene>
<dbReference type="SUPFAM" id="SSF55144">
    <property type="entry name" value="LigT-like"/>
    <property type="match status" value="1"/>
</dbReference>
<keyword evidence="1" id="KW-0436">Ligase</keyword>
<protein>
    <submittedName>
        <fullName evidence="1">RNA ligase/cyclic nucleotide phosphodiesterase</fullName>
    </submittedName>
</protein>